<comment type="subcellular location">
    <subcellularLocation>
        <location evidence="1 4">Bacterial flagellum basal body</location>
    </subcellularLocation>
</comment>
<feature type="domain" description="Flagellar basal body rod protein N-terminal" evidence="5">
    <location>
        <begin position="5"/>
        <end position="35"/>
    </location>
</feature>
<keyword evidence="7" id="KW-0282">Flagellum</keyword>
<sequence length="251" mass="26115">MDSGLYAAYTGLLARTQALDTAANNLANAGTSGFRAQRDYFSGVLAGGIDQDPATASQVGQSVNGFGVLGGNRLDLGQGELKATGNPLDLALEGQGFFAIQTSNGIRYTRDGAFSRSPKGVLQTSRGEAVLDANLKPITIPTGNIYVSPDGNISVSTTDGSVIVGKVGAFDFSDKSVLSAEGSNRFSANETKPIAANVSVEQGSVEGANEDAVHGTMQLVLVQRQAEMMQKALSVFNNDFDKTASEDLPRV</sequence>
<feature type="domain" description="Flagellar hook protein FlgE/F/G-like D1" evidence="6">
    <location>
        <begin position="91"/>
        <end position="155"/>
    </location>
</feature>
<dbReference type="InterPro" id="IPR020013">
    <property type="entry name" value="Flagellar_FlgE/F/G"/>
</dbReference>
<dbReference type="InterPro" id="IPR053967">
    <property type="entry name" value="LlgE_F_G-like_D1"/>
</dbReference>
<keyword evidence="7" id="KW-0969">Cilium</keyword>
<dbReference type="GO" id="GO:0071978">
    <property type="term" value="P:bacterial-type flagellum-dependent swarming motility"/>
    <property type="evidence" value="ECO:0007669"/>
    <property type="project" value="TreeGrafter"/>
</dbReference>
<organism evidence="7">
    <name type="scientific">Tunturiibacter gelidiferens</name>
    <dbReference type="NCBI Taxonomy" id="3069689"/>
    <lineage>
        <taxon>Bacteria</taxon>
        <taxon>Pseudomonadati</taxon>
        <taxon>Acidobacteriota</taxon>
        <taxon>Terriglobia</taxon>
        <taxon>Terriglobales</taxon>
        <taxon>Acidobacteriaceae</taxon>
        <taxon>Tunturiibacter</taxon>
    </lineage>
</organism>
<name>A0AAU7YX73_9BACT</name>
<evidence type="ECO:0000256" key="4">
    <source>
        <dbReference type="RuleBase" id="RU362116"/>
    </source>
</evidence>
<evidence type="ECO:0000259" key="5">
    <source>
        <dbReference type="Pfam" id="PF00460"/>
    </source>
</evidence>
<accession>A0AAU7YX73</accession>
<keyword evidence="3 4" id="KW-0975">Bacterial flagellum</keyword>
<dbReference type="PANTHER" id="PTHR30435">
    <property type="entry name" value="FLAGELLAR PROTEIN"/>
    <property type="match status" value="1"/>
</dbReference>
<dbReference type="EMBL" id="CP132938">
    <property type="protein sequence ID" value="XCB21170.1"/>
    <property type="molecule type" value="Genomic_DNA"/>
</dbReference>
<dbReference type="NCBIfam" id="TIGR03506">
    <property type="entry name" value="FlgEFG_subfam"/>
    <property type="match status" value="1"/>
</dbReference>
<evidence type="ECO:0000259" key="6">
    <source>
        <dbReference type="Pfam" id="PF22692"/>
    </source>
</evidence>
<dbReference type="Pfam" id="PF22692">
    <property type="entry name" value="LlgE_F_G_D1"/>
    <property type="match status" value="1"/>
</dbReference>
<evidence type="ECO:0000256" key="3">
    <source>
        <dbReference type="ARBA" id="ARBA00023143"/>
    </source>
</evidence>
<dbReference type="InterPro" id="IPR001444">
    <property type="entry name" value="Flag_bb_rod_N"/>
</dbReference>
<dbReference type="PANTHER" id="PTHR30435:SF19">
    <property type="entry name" value="FLAGELLAR BASAL-BODY ROD PROTEIN FLGG"/>
    <property type="match status" value="1"/>
</dbReference>
<evidence type="ECO:0000256" key="2">
    <source>
        <dbReference type="ARBA" id="ARBA00009677"/>
    </source>
</evidence>
<dbReference type="AlphaFoldDB" id="A0AAU7YX73"/>
<dbReference type="RefSeq" id="WP_179583919.1">
    <property type="nucleotide sequence ID" value="NZ_CP132935.1"/>
</dbReference>
<reference evidence="7" key="2">
    <citation type="journal article" date="2024" name="Environ. Microbiol.">
        <title>Genome analysis and description of Tunturibacter gen. nov. expands the diversity of Terriglobia in tundra soils.</title>
        <authorList>
            <person name="Messyasz A."/>
            <person name="Mannisto M.K."/>
            <person name="Kerkhof L.J."/>
            <person name="Haggblom M.M."/>
        </authorList>
    </citation>
    <scope>NUCLEOTIDE SEQUENCE</scope>
    <source>
        <strain evidence="7">M8UP39</strain>
    </source>
</reference>
<reference evidence="7" key="1">
    <citation type="submission" date="2023-08" db="EMBL/GenBank/DDBJ databases">
        <authorList>
            <person name="Messyasz A."/>
            <person name="Mannisto M.K."/>
            <person name="Kerkhof L.J."/>
            <person name="Haggblom M."/>
        </authorList>
    </citation>
    <scope>NUCLEOTIDE SEQUENCE</scope>
    <source>
        <strain evidence="7">M8UP39</strain>
    </source>
</reference>
<keyword evidence="7" id="KW-0966">Cell projection</keyword>
<dbReference type="SUPFAM" id="SSF117143">
    <property type="entry name" value="Flagellar hook protein flgE"/>
    <property type="match status" value="1"/>
</dbReference>
<evidence type="ECO:0000313" key="7">
    <source>
        <dbReference type="EMBL" id="XCB21170.1"/>
    </source>
</evidence>
<dbReference type="Pfam" id="PF00460">
    <property type="entry name" value="Flg_bb_rod"/>
    <property type="match status" value="1"/>
</dbReference>
<dbReference type="GO" id="GO:0009425">
    <property type="term" value="C:bacterial-type flagellum basal body"/>
    <property type="evidence" value="ECO:0007669"/>
    <property type="project" value="UniProtKB-SubCell"/>
</dbReference>
<dbReference type="KEGG" id="tgi:RBB81_16480"/>
<gene>
    <name evidence="7" type="ORF">RBB81_16480</name>
</gene>
<proteinExistence type="inferred from homology"/>
<comment type="similarity">
    <text evidence="2 4">Belongs to the flagella basal body rod proteins family.</text>
</comment>
<protein>
    <submittedName>
        <fullName evidence="7">Flagellar hook basal-body protein</fullName>
    </submittedName>
</protein>
<dbReference type="InterPro" id="IPR037925">
    <property type="entry name" value="FlgE/F/G-like"/>
</dbReference>
<evidence type="ECO:0000256" key="1">
    <source>
        <dbReference type="ARBA" id="ARBA00004117"/>
    </source>
</evidence>